<dbReference type="EMBL" id="KI968742">
    <property type="protein sequence ID" value="EUN26238.1"/>
    <property type="molecule type" value="Genomic_DNA"/>
</dbReference>
<evidence type="ECO:0000313" key="3">
    <source>
        <dbReference type="Proteomes" id="UP000054337"/>
    </source>
</evidence>
<protein>
    <submittedName>
        <fullName evidence="2">Uncharacterized protein</fullName>
    </submittedName>
</protein>
<proteinExistence type="predicted"/>
<dbReference type="GeneID" id="26251878"/>
<organism evidence="2 3">
    <name type="scientific">Bipolaris victoriae (strain FI3)</name>
    <name type="common">Victoria blight of oats agent</name>
    <name type="synonym">Cochliobolus victoriae</name>
    <dbReference type="NCBI Taxonomy" id="930091"/>
    <lineage>
        <taxon>Eukaryota</taxon>
        <taxon>Fungi</taxon>
        <taxon>Dikarya</taxon>
        <taxon>Ascomycota</taxon>
        <taxon>Pezizomycotina</taxon>
        <taxon>Dothideomycetes</taxon>
        <taxon>Pleosporomycetidae</taxon>
        <taxon>Pleosporales</taxon>
        <taxon>Pleosporineae</taxon>
        <taxon>Pleosporaceae</taxon>
        <taxon>Bipolaris</taxon>
    </lineage>
</organism>
<evidence type="ECO:0000313" key="2">
    <source>
        <dbReference type="EMBL" id="EUN26238.1"/>
    </source>
</evidence>
<accession>W7E719</accession>
<dbReference type="RefSeq" id="XP_014555755.1">
    <property type="nucleotide sequence ID" value="XM_014700269.1"/>
</dbReference>
<dbReference type="HOGENOM" id="CLU_1467915_0_0_1"/>
<dbReference type="AlphaFoldDB" id="W7E719"/>
<evidence type="ECO:0000256" key="1">
    <source>
        <dbReference type="SAM" id="MobiDB-lite"/>
    </source>
</evidence>
<reference evidence="2 3" key="1">
    <citation type="journal article" date="2013" name="PLoS Genet.">
        <title>Comparative genome structure, secondary metabolite, and effector coding capacity across Cochliobolus pathogens.</title>
        <authorList>
            <person name="Condon B.J."/>
            <person name="Leng Y."/>
            <person name="Wu D."/>
            <person name="Bushley K.E."/>
            <person name="Ohm R.A."/>
            <person name="Otillar R."/>
            <person name="Martin J."/>
            <person name="Schackwitz W."/>
            <person name="Grimwood J."/>
            <person name="MohdZainudin N."/>
            <person name="Xue C."/>
            <person name="Wang R."/>
            <person name="Manning V.A."/>
            <person name="Dhillon B."/>
            <person name="Tu Z.J."/>
            <person name="Steffenson B.J."/>
            <person name="Salamov A."/>
            <person name="Sun H."/>
            <person name="Lowry S."/>
            <person name="LaButti K."/>
            <person name="Han J."/>
            <person name="Copeland A."/>
            <person name="Lindquist E."/>
            <person name="Barry K."/>
            <person name="Schmutz J."/>
            <person name="Baker S.E."/>
            <person name="Ciuffetti L.M."/>
            <person name="Grigoriev I.V."/>
            <person name="Zhong S."/>
            <person name="Turgeon B.G."/>
        </authorList>
    </citation>
    <scope>NUCLEOTIDE SEQUENCE [LARGE SCALE GENOMIC DNA]</scope>
    <source>
        <strain evidence="2 3">FI3</strain>
    </source>
</reference>
<feature type="region of interest" description="Disordered" evidence="1">
    <location>
        <begin position="1"/>
        <end position="28"/>
    </location>
</feature>
<sequence>MNKKIKGTWGKGRQRGGGSQPGSTRQNKFGMYEMTEGDRFRPRATANWMAPKPEAASVRCKLRLCVYIIVDNNNYNSSVKGTRDKGGANNHGIMSMHPPIVHQTPIDLADPAAHMPSDPAALATHRMPTDSAVQTAFIHIDLAKLAKVVDRRTCGQADMLRLVFGSEYRDTYGQDPWQGGSTSR</sequence>
<dbReference type="Proteomes" id="UP000054337">
    <property type="component" value="Unassembled WGS sequence"/>
</dbReference>
<keyword evidence="3" id="KW-1185">Reference proteome</keyword>
<name>W7E719_BIPV3</name>
<gene>
    <name evidence="2" type="ORF">COCVIDRAFT_16738</name>
</gene>